<dbReference type="Pfam" id="PF13614">
    <property type="entry name" value="AAA_31"/>
    <property type="match status" value="1"/>
</dbReference>
<reference evidence="3" key="2">
    <citation type="journal article" date="2021" name="PeerJ">
        <title>Extensive microbial diversity within the chicken gut microbiome revealed by metagenomics and culture.</title>
        <authorList>
            <person name="Gilroy R."/>
            <person name="Ravi A."/>
            <person name="Getino M."/>
            <person name="Pursley I."/>
            <person name="Horton D.L."/>
            <person name="Alikhan N.F."/>
            <person name="Baker D."/>
            <person name="Gharbi K."/>
            <person name="Hall N."/>
            <person name="Watson M."/>
            <person name="Adriaenssens E.M."/>
            <person name="Foster-Nyarko E."/>
            <person name="Jarju S."/>
            <person name="Secka A."/>
            <person name="Antonio M."/>
            <person name="Oren A."/>
            <person name="Chaudhuri R.R."/>
            <person name="La Ragione R."/>
            <person name="Hildebrand F."/>
            <person name="Pallen M.J."/>
        </authorList>
    </citation>
    <scope>NUCLEOTIDE SEQUENCE</scope>
    <source>
        <strain evidence="3">2889</strain>
    </source>
</reference>
<dbReference type="InterPro" id="IPR027417">
    <property type="entry name" value="P-loop_NTPase"/>
</dbReference>
<dbReference type="PANTHER" id="PTHR13696">
    <property type="entry name" value="P-LOOP CONTAINING NUCLEOSIDE TRIPHOSPHATE HYDROLASE"/>
    <property type="match status" value="1"/>
</dbReference>
<dbReference type="Gene3D" id="3.40.50.300">
    <property type="entry name" value="P-loop containing nucleotide triphosphate hydrolases"/>
    <property type="match status" value="1"/>
</dbReference>
<dbReference type="FunFam" id="3.40.50.300:FF:000285">
    <property type="entry name" value="Sporulation initiation inhibitor Soj"/>
    <property type="match status" value="1"/>
</dbReference>
<reference evidence="3" key="1">
    <citation type="submission" date="2020-10" db="EMBL/GenBank/DDBJ databases">
        <authorList>
            <person name="Gilroy R."/>
        </authorList>
    </citation>
    <scope>NUCLEOTIDE SEQUENCE</scope>
    <source>
        <strain evidence="3">2889</strain>
    </source>
</reference>
<name>A0A9D9DS87_9BACT</name>
<dbReference type="EMBL" id="JADIMZ010000118">
    <property type="protein sequence ID" value="MBO8433217.1"/>
    <property type="molecule type" value="Genomic_DNA"/>
</dbReference>
<organism evidence="3 4">
    <name type="scientific">Candidatus Pullibacteroides excrementavium</name>
    <dbReference type="NCBI Taxonomy" id="2840905"/>
    <lineage>
        <taxon>Bacteria</taxon>
        <taxon>Pseudomonadati</taxon>
        <taxon>Bacteroidota</taxon>
        <taxon>Bacteroidia</taxon>
        <taxon>Bacteroidales</taxon>
        <taxon>Candidatus Pullibacteroides</taxon>
    </lineage>
</organism>
<feature type="compositionally biased region" description="Polar residues" evidence="1">
    <location>
        <begin position="263"/>
        <end position="279"/>
    </location>
</feature>
<accession>A0A9D9DS87</accession>
<dbReference type="PANTHER" id="PTHR13696:SF52">
    <property type="entry name" value="PARA FAMILY PROTEIN CT_582"/>
    <property type="match status" value="1"/>
</dbReference>
<dbReference type="InterPro" id="IPR050678">
    <property type="entry name" value="DNA_Partitioning_ATPase"/>
</dbReference>
<feature type="domain" description="AAA" evidence="2">
    <location>
        <begin position="3"/>
        <end position="177"/>
    </location>
</feature>
<dbReference type="CDD" id="cd02042">
    <property type="entry name" value="ParAB_family"/>
    <property type="match status" value="1"/>
</dbReference>
<evidence type="ECO:0000313" key="4">
    <source>
        <dbReference type="Proteomes" id="UP000823612"/>
    </source>
</evidence>
<dbReference type="Proteomes" id="UP000823612">
    <property type="component" value="Unassembled WGS sequence"/>
</dbReference>
<sequence>MSNVISIANQKGGVGKTTSAVNLAAALAALDQKVLLIDADPQANATSGVGVNPDHVNGSLYECMLGDMAPEDVVQSTRIKNLDLIPSHVDLVGAEVEMVNLPNRNLVLRGKLNEIRKKYDYIIIDCAPSLGIITMNALSASDSAIIPVQCQYYALEGLTKLLNTIRIVQSRFNPDLDLEGILLTMYDARTRLSKQVVEEVRTHFMNLAFNTLIHSNIKLAEAPSYGISILEHDINSIGSINYLNLAKEVLQRDAQKAAAAAARNNNEPENGSPVPSTNQ</sequence>
<comment type="caution">
    <text evidence="3">The sequence shown here is derived from an EMBL/GenBank/DDBJ whole genome shotgun (WGS) entry which is preliminary data.</text>
</comment>
<evidence type="ECO:0000259" key="2">
    <source>
        <dbReference type="Pfam" id="PF13614"/>
    </source>
</evidence>
<evidence type="ECO:0000313" key="3">
    <source>
        <dbReference type="EMBL" id="MBO8433217.1"/>
    </source>
</evidence>
<gene>
    <name evidence="3" type="ORF">IAB08_08025</name>
</gene>
<dbReference type="AlphaFoldDB" id="A0A9D9DS87"/>
<proteinExistence type="predicted"/>
<feature type="region of interest" description="Disordered" evidence="1">
    <location>
        <begin position="256"/>
        <end position="279"/>
    </location>
</feature>
<dbReference type="InterPro" id="IPR025669">
    <property type="entry name" value="AAA_dom"/>
</dbReference>
<protein>
    <submittedName>
        <fullName evidence="3">ParA family protein</fullName>
    </submittedName>
</protein>
<dbReference type="SUPFAM" id="SSF52540">
    <property type="entry name" value="P-loop containing nucleoside triphosphate hydrolases"/>
    <property type="match status" value="1"/>
</dbReference>
<evidence type="ECO:0000256" key="1">
    <source>
        <dbReference type="SAM" id="MobiDB-lite"/>
    </source>
</evidence>